<evidence type="ECO:0000256" key="9">
    <source>
        <dbReference type="HAMAP-Rule" id="MF_00135"/>
    </source>
</evidence>
<evidence type="ECO:0000256" key="2">
    <source>
        <dbReference type="ARBA" id="ARBA00004664"/>
    </source>
</evidence>
<dbReference type="GO" id="GO:0000162">
    <property type="term" value="P:L-tryptophan biosynthetic process"/>
    <property type="evidence" value="ECO:0007669"/>
    <property type="project" value="UniProtKB-UniRule"/>
</dbReference>
<evidence type="ECO:0000256" key="3">
    <source>
        <dbReference type="ARBA" id="ARBA00012572"/>
    </source>
</evidence>
<dbReference type="PANTHER" id="PTHR42894">
    <property type="entry name" value="N-(5'-PHOSPHORIBOSYL)ANTHRANILATE ISOMERASE"/>
    <property type="match status" value="1"/>
</dbReference>
<dbReference type="GO" id="GO:0004640">
    <property type="term" value="F:phosphoribosylanthranilate isomerase activity"/>
    <property type="evidence" value="ECO:0007669"/>
    <property type="project" value="UniProtKB-UniRule"/>
</dbReference>
<proteinExistence type="inferred from homology"/>
<keyword evidence="5 9" id="KW-0028">Amino-acid biosynthesis</keyword>
<evidence type="ECO:0000313" key="11">
    <source>
        <dbReference type="EMBL" id="MBJ3776251.1"/>
    </source>
</evidence>
<dbReference type="EC" id="5.3.1.24" evidence="3 9"/>
<evidence type="ECO:0000256" key="4">
    <source>
        <dbReference type="ARBA" id="ARBA00022272"/>
    </source>
</evidence>
<sequence length="225" mass="23162">MSLAPAPRGWPARPTDAGPLVKICGLTRPDLARAAVAAGADLVGIVHFPPSPRHLDLDAAAAVADAVRGTATVVALVVDADDATLDALVARARPDALQLHGKETPERVAHLAARHGLPVAKALGVATAADLAAAARYDALLVLDAKPPKDADRPGGHGQRFDWRVLDALDPARPFMLSGGLDPESVAEAVATVRPYAVDVSSGVETNRIKDIAKMSAFVAAVRAA</sequence>
<dbReference type="PANTHER" id="PTHR42894:SF1">
    <property type="entry name" value="N-(5'-PHOSPHORIBOSYL)ANTHRANILATE ISOMERASE"/>
    <property type="match status" value="1"/>
</dbReference>
<keyword evidence="7 9" id="KW-0057">Aromatic amino acid biosynthesis</keyword>
<keyword evidence="12" id="KW-1185">Reference proteome</keyword>
<evidence type="ECO:0000256" key="6">
    <source>
        <dbReference type="ARBA" id="ARBA00022822"/>
    </source>
</evidence>
<evidence type="ECO:0000256" key="5">
    <source>
        <dbReference type="ARBA" id="ARBA00022605"/>
    </source>
</evidence>
<accession>A0A934IJP9</accession>
<dbReference type="Proteomes" id="UP000609531">
    <property type="component" value="Unassembled WGS sequence"/>
</dbReference>
<comment type="caution">
    <text evidence="11">The sequence shown here is derived from an EMBL/GenBank/DDBJ whole genome shotgun (WGS) entry which is preliminary data.</text>
</comment>
<dbReference type="NCBIfam" id="NF002295">
    <property type="entry name" value="PRK01222.1-1"/>
    <property type="match status" value="1"/>
</dbReference>
<organism evidence="11 12">
    <name type="scientific">Acuticoccus mangrovi</name>
    <dbReference type="NCBI Taxonomy" id="2796142"/>
    <lineage>
        <taxon>Bacteria</taxon>
        <taxon>Pseudomonadati</taxon>
        <taxon>Pseudomonadota</taxon>
        <taxon>Alphaproteobacteria</taxon>
        <taxon>Hyphomicrobiales</taxon>
        <taxon>Amorphaceae</taxon>
        <taxon>Acuticoccus</taxon>
    </lineage>
</organism>
<comment type="pathway">
    <text evidence="2 9">Amino-acid biosynthesis; L-tryptophan biosynthesis; L-tryptophan from chorismate: step 3/5.</text>
</comment>
<dbReference type="AlphaFoldDB" id="A0A934IJP9"/>
<dbReference type="InterPro" id="IPR013785">
    <property type="entry name" value="Aldolase_TIM"/>
</dbReference>
<dbReference type="EMBL" id="JAEKJA010000007">
    <property type="protein sequence ID" value="MBJ3776251.1"/>
    <property type="molecule type" value="Genomic_DNA"/>
</dbReference>
<dbReference type="CDD" id="cd00405">
    <property type="entry name" value="PRAI"/>
    <property type="match status" value="1"/>
</dbReference>
<keyword evidence="6 9" id="KW-0822">Tryptophan biosynthesis</keyword>
<gene>
    <name evidence="9" type="primary">trpF</name>
    <name evidence="11" type="ORF">JCR33_11160</name>
</gene>
<feature type="domain" description="N-(5'phosphoribosyl) anthranilate isomerase (PRAI)" evidence="10">
    <location>
        <begin position="21"/>
        <end position="220"/>
    </location>
</feature>
<dbReference type="Gene3D" id="3.20.20.70">
    <property type="entry name" value="Aldolase class I"/>
    <property type="match status" value="1"/>
</dbReference>
<evidence type="ECO:0000256" key="7">
    <source>
        <dbReference type="ARBA" id="ARBA00023141"/>
    </source>
</evidence>
<dbReference type="InterPro" id="IPR044643">
    <property type="entry name" value="TrpF_fam"/>
</dbReference>
<dbReference type="SUPFAM" id="SSF51366">
    <property type="entry name" value="Ribulose-phoshate binding barrel"/>
    <property type="match status" value="1"/>
</dbReference>
<name>A0A934IJP9_9HYPH</name>
<dbReference type="Pfam" id="PF00697">
    <property type="entry name" value="PRAI"/>
    <property type="match status" value="1"/>
</dbReference>
<dbReference type="HAMAP" id="MF_00135">
    <property type="entry name" value="PRAI"/>
    <property type="match status" value="1"/>
</dbReference>
<evidence type="ECO:0000313" key="12">
    <source>
        <dbReference type="Proteomes" id="UP000609531"/>
    </source>
</evidence>
<evidence type="ECO:0000259" key="10">
    <source>
        <dbReference type="Pfam" id="PF00697"/>
    </source>
</evidence>
<dbReference type="RefSeq" id="WP_198882124.1">
    <property type="nucleotide sequence ID" value="NZ_JAEKJA010000007.1"/>
</dbReference>
<evidence type="ECO:0000256" key="8">
    <source>
        <dbReference type="ARBA" id="ARBA00023235"/>
    </source>
</evidence>
<dbReference type="InterPro" id="IPR001240">
    <property type="entry name" value="PRAI_dom"/>
</dbReference>
<reference evidence="11" key="1">
    <citation type="submission" date="2020-12" db="EMBL/GenBank/DDBJ databases">
        <title>Bacterial taxonomy.</title>
        <authorList>
            <person name="Pan X."/>
        </authorList>
    </citation>
    <scope>NUCLEOTIDE SEQUENCE</scope>
    <source>
        <strain evidence="11">B2012</strain>
    </source>
</reference>
<dbReference type="InterPro" id="IPR011060">
    <property type="entry name" value="RibuloseP-bd_barrel"/>
</dbReference>
<protein>
    <recommendedName>
        <fullName evidence="4 9">N-(5'-phosphoribosyl)anthranilate isomerase</fullName>
        <shortName evidence="9">PRAI</shortName>
        <ecNumber evidence="3 9">5.3.1.24</ecNumber>
    </recommendedName>
</protein>
<comment type="catalytic activity">
    <reaction evidence="1 9">
        <text>N-(5-phospho-beta-D-ribosyl)anthranilate = 1-(2-carboxyphenylamino)-1-deoxy-D-ribulose 5-phosphate</text>
        <dbReference type="Rhea" id="RHEA:21540"/>
        <dbReference type="ChEBI" id="CHEBI:18277"/>
        <dbReference type="ChEBI" id="CHEBI:58613"/>
        <dbReference type="EC" id="5.3.1.24"/>
    </reaction>
</comment>
<evidence type="ECO:0000256" key="1">
    <source>
        <dbReference type="ARBA" id="ARBA00001164"/>
    </source>
</evidence>
<comment type="similarity">
    <text evidence="9">Belongs to the TrpF family.</text>
</comment>
<keyword evidence="8 9" id="KW-0413">Isomerase</keyword>